<gene>
    <name evidence="3" type="ORF">C440_14944</name>
</gene>
<comment type="caution">
    <text evidence="3">The sequence shown here is derived from an EMBL/GenBank/DDBJ whole genome shotgun (WGS) entry which is preliminary data.</text>
</comment>
<keyword evidence="4" id="KW-1185">Reference proteome</keyword>
<evidence type="ECO:0000313" key="3">
    <source>
        <dbReference type="EMBL" id="ELZ91621.1"/>
    </source>
</evidence>
<evidence type="ECO:0000256" key="1">
    <source>
        <dbReference type="SAM" id="Coils"/>
    </source>
</evidence>
<dbReference type="STRING" id="662479.C440_14944"/>
<reference evidence="3 4" key="1">
    <citation type="journal article" date="2014" name="PLoS Genet.">
        <title>Phylogenetically driven sequencing of extremely halophilic archaea reveals strategies for static and dynamic osmo-response.</title>
        <authorList>
            <person name="Becker E.A."/>
            <person name="Seitzer P.M."/>
            <person name="Tritt A."/>
            <person name="Larsen D."/>
            <person name="Krusor M."/>
            <person name="Yao A.I."/>
            <person name="Wu D."/>
            <person name="Madern D."/>
            <person name="Eisen J.A."/>
            <person name="Darling A.E."/>
            <person name="Facciotti M.T."/>
        </authorList>
    </citation>
    <scope>NUCLEOTIDE SEQUENCE [LARGE SCALE GENOMIC DNA]</scope>
    <source>
        <strain evidence="3 4">ATCC BAA-1512</strain>
    </source>
</reference>
<dbReference type="EMBL" id="AOLN01000018">
    <property type="protein sequence ID" value="ELZ91621.1"/>
    <property type="molecule type" value="Genomic_DNA"/>
</dbReference>
<proteinExistence type="predicted"/>
<dbReference type="OrthoDB" id="206489at2157"/>
<dbReference type="PATRIC" id="fig|662479.7.peg.3028"/>
<evidence type="ECO:0000313" key="4">
    <source>
        <dbReference type="Proteomes" id="UP000011550"/>
    </source>
</evidence>
<name>M0I4E9_9EURY</name>
<accession>M0I4E9</accession>
<dbReference type="Proteomes" id="UP000011550">
    <property type="component" value="Unassembled WGS sequence"/>
</dbReference>
<dbReference type="RefSeq" id="WP_008321398.1">
    <property type="nucleotide sequence ID" value="NZ_AOLN01000018.1"/>
</dbReference>
<feature type="coiled-coil region" evidence="1">
    <location>
        <begin position="1"/>
        <end position="28"/>
    </location>
</feature>
<evidence type="ECO:0000259" key="2">
    <source>
        <dbReference type="Pfam" id="PF23921"/>
    </source>
</evidence>
<dbReference type="Pfam" id="PF23921">
    <property type="entry name" value="DUF7260"/>
    <property type="match status" value="1"/>
</dbReference>
<dbReference type="AlphaFoldDB" id="M0I4E9"/>
<organism evidence="3 4">
    <name type="scientific">Haloferax mucosum ATCC BAA-1512</name>
    <dbReference type="NCBI Taxonomy" id="662479"/>
    <lineage>
        <taxon>Archaea</taxon>
        <taxon>Methanobacteriati</taxon>
        <taxon>Methanobacteriota</taxon>
        <taxon>Stenosarchaea group</taxon>
        <taxon>Halobacteria</taxon>
        <taxon>Halobacteriales</taxon>
        <taxon>Haloferacaceae</taxon>
        <taxon>Haloferax</taxon>
    </lineage>
</organism>
<protein>
    <recommendedName>
        <fullName evidence="2">DUF7260 domain-containing protein</fullName>
    </recommendedName>
</protein>
<feature type="domain" description="DUF7260" evidence="2">
    <location>
        <begin position="7"/>
        <end position="241"/>
    </location>
</feature>
<dbReference type="InterPro" id="IPR055684">
    <property type="entry name" value="DUF7260"/>
</dbReference>
<keyword evidence="1" id="KW-0175">Coiled coil</keyword>
<sequence>MAVSLDRLDAARQNLREERRRCVDERAAFLAFQKDVAAVKATAPAATPMAVTAIGRRQHSDGALARVRRAYERTVMSVPHYDEEYDDSFEDSVSAEFGPDVATAFRSASVFSPALRQTVASAAATAVSERAEFIRVVDEEIDSIESMHDDIASLTARLSEFDDTPLSDRGFDELLALHDGLADLRGRLDALVVERQATIANHRRALSSLDHDVTEFLYENLSVRYPVLATAAAVAAALDTATGRVETWLASTP</sequence>